<protein>
    <submittedName>
        <fullName evidence="2">Uncharacterized protein</fullName>
    </submittedName>
</protein>
<evidence type="ECO:0000313" key="2">
    <source>
        <dbReference type="EMBL" id="KAG2576688.1"/>
    </source>
</evidence>
<accession>A0A8T0QUB9</accession>
<dbReference type="Proteomes" id="UP000823388">
    <property type="component" value="Chromosome 6N"/>
</dbReference>
<dbReference type="EMBL" id="CM029048">
    <property type="protein sequence ID" value="KAG2576688.1"/>
    <property type="molecule type" value="Genomic_DNA"/>
</dbReference>
<keyword evidence="3" id="KW-1185">Reference proteome</keyword>
<feature type="region of interest" description="Disordered" evidence="1">
    <location>
        <begin position="93"/>
        <end position="130"/>
    </location>
</feature>
<feature type="region of interest" description="Disordered" evidence="1">
    <location>
        <begin position="23"/>
        <end position="67"/>
    </location>
</feature>
<evidence type="ECO:0000313" key="3">
    <source>
        <dbReference type="Proteomes" id="UP000823388"/>
    </source>
</evidence>
<dbReference type="AlphaFoldDB" id="A0A8T0QUB9"/>
<sequence>MLLHPPIKEVLLDISSPLYSLPPTSTPSKLGEASFMDQNSQPPFPVNKPMEPTTKRSTKLTKMHTTPKCIPLDLEMRTTRECPHEIEEETEFLGKSLQRSKNEDESAHITSSNTTLLSQRKRQTKGKSDQIVSWVERKSVGEMTIAIDTESKQGKKRLPFYCI</sequence>
<organism evidence="2 3">
    <name type="scientific">Panicum virgatum</name>
    <name type="common">Blackwell switchgrass</name>
    <dbReference type="NCBI Taxonomy" id="38727"/>
    <lineage>
        <taxon>Eukaryota</taxon>
        <taxon>Viridiplantae</taxon>
        <taxon>Streptophyta</taxon>
        <taxon>Embryophyta</taxon>
        <taxon>Tracheophyta</taxon>
        <taxon>Spermatophyta</taxon>
        <taxon>Magnoliopsida</taxon>
        <taxon>Liliopsida</taxon>
        <taxon>Poales</taxon>
        <taxon>Poaceae</taxon>
        <taxon>PACMAD clade</taxon>
        <taxon>Panicoideae</taxon>
        <taxon>Panicodae</taxon>
        <taxon>Paniceae</taxon>
        <taxon>Panicinae</taxon>
        <taxon>Panicum</taxon>
        <taxon>Panicum sect. Hiantes</taxon>
    </lineage>
</organism>
<proteinExistence type="predicted"/>
<gene>
    <name evidence="2" type="ORF">PVAP13_6NG054360</name>
</gene>
<evidence type="ECO:0000256" key="1">
    <source>
        <dbReference type="SAM" id="MobiDB-lite"/>
    </source>
</evidence>
<feature type="compositionally biased region" description="Polar residues" evidence="1">
    <location>
        <begin position="108"/>
        <end position="118"/>
    </location>
</feature>
<comment type="caution">
    <text evidence="2">The sequence shown here is derived from an EMBL/GenBank/DDBJ whole genome shotgun (WGS) entry which is preliminary data.</text>
</comment>
<name>A0A8T0QUB9_PANVG</name>
<reference evidence="2" key="1">
    <citation type="submission" date="2020-05" db="EMBL/GenBank/DDBJ databases">
        <title>WGS assembly of Panicum virgatum.</title>
        <authorList>
            <person name="Lovell J.T."/>
            <person name="Jenkins J."/>
            <person name="Shu S."/>
            <person name="Juenger T.E."/>
            <person name="Schmutz J."/>
        </authorList>
    </citation>
    <scope>NUCLEOTIDE SEQUENCE</scope>
    <source>
        <strain evidence="2">AP13</strain>
    </source>
</reference>